<name>A0ABW1D733_9ACTN</name>
<dbReference type="InterPro" id="IPR006530">
    <property type="entry name" value="YD"/>
</dbReference>
<proteinExistence type="predicted"/>
<sequence length="309" mass="34058">MPAGDGDDGHQVTDPATGHTLHFAAAEEGDTAEAASGVARVLPLSAITDRNGNRIDLHYTGGMLAEVAHSAGYHLDIETHAGLIVSIRLREAGQTLITYRYDEHHHLTEVINSSGLPLRFTYDEHGRMARWTDRIGAWYAYTYDDQGRCVHGTGSHGVYDVEIEYRDGGTVARDSLGHAATYHYNELLQVVREVDPLGHETCYEWDRYGHLPARTDPLGRTDRYAYDEHGLLTSVVRPDGAVSHLARDQAGRPATVVDSDGRVHVRDHDQHGNLPAARITPDGARLEFGYDTELRADPRQQSGRPGLAL</sequence>
<dbReference type="Proteomes" id="UP001596058">
    <property type="component" value="Unassembled WGS sequence"/>
</dbReference>
<dbReference type="InterPro" id="IPR031325">
    <property type="entry name" value="RHS_repeat"/>
</dbReference>
<dbReference type="PANTHER" id="PTHR32305">
    <property type="match status" value="1"/>
</dbReference>
<evidence type="ECO:0000313" key="2">
    <source>
        <dbReference type="Proteomes" id="UP001596058"/>
    </source>
</evidence>
<reference evidence="2" key="1">
    <citation type="journal article" date="2019" name="Int. J. Syst. Evol. Microbiol.">
        <title>The Global Catalogue of Microorganisms (GCM) 10K type strain sequencing project: providing services to taxonomists for standard genome sequencing and annotation.</title>
        <authorList>
            <consortium name="The Broad Institute Genomics Platform"/>
            <consortium name="The Broad Institute Genome Sequencing Center for Infectious Disease"/>
            <person name="Wu L."/>
            <person name="Ma J."/>
        </authorList>
    </citation>
    <scope>NUCLEOTIDE SEQUENCE [LARGE SCALE GENOMIC DNA]</scope>
    <source>
        <strain evidence="2">CCUG 53903</strain>
    </source>
</reference>
<gene>
    <name evidence="1" type="ORF">ACFPZ3_57905</name>
</gene>
<dbReference type="EMBL" id="JBHSPA010000094">
    <property type="protein sequence ID" value="MFC5833584.1"/>
    <property type="molecule type" value="Genomic_DNA"/>
</dbReference>
<comment type="caution">
    <text evidence="1">The sequence shown here is derived from an EMBL/GenBank/DDBJ whole genome shotgun (WGS) entry which is preliminary data.</text>
</comment>
<dbReference type="Pfam" id="PF05593">
    <property type="entry name" value="RHS_repeat"/>
    <property type="match status" value="1"/>
</dbReference>
<protein>
    <recommendedName>
        <fullName evidence="3">YD repeat-containing protein</fullName>
    </recommendedName>
</protein>
<dbReference type="InterPro" id="IPR050708">
    <property type="entry name" value="T6SS_VgrG/RHS"/>
</dbReference>
<dbReference type="Gene3D" id="2.180.10.10">
    <property type="entry name" value="RHS repeat-associated core"/>
    <property type="match status" value="1"/>
</dbReference>
<accession>A0ABW1D733</accession>
<dbReference type="NCBIfam" id="TIGR01643">
    <property type="entry name" value="YD_repeat_2x"/>
    <property type="match status" value="3"/>
</dbReference>
<dbReference type="PANTHER" id="PTHR32305:SF15">
    <property type="entry name" value="PROTEIN RHSA-RELATED"/>
    <property type="match status" value="1"/>
</dbReference>
<evidence type="ECO:0008006" key="3">
    <source>
        <dbReference type="Google" id="ProtNLM"/>
    </source>
</evidence>
<organism evidence="1 2">
    <name type="scientific">Nonomuraea insulae</name>
    <dbReference type="NCBI Taxonomy" id="1616787"/>
    <lineage>
        <taxon>Bacteria</taxon>
        <taxon>Bacillati</taxon>
        <taxon>Actinomycetota</taxon>
        <taxon>Actinomycetes</taxon>
        <taxon>Streptosporangiales</taxon>
        <taxon>Streptosporangiaceae</taxon>
        <taxon>Nonomuraea</taxon>
    </lineage>
</organism>
<keyword evidence="2" id="KW-1185">Reference proteome</keyword>
<evidence type="ECO:0000313" key="1">
    <source>
        <dbReference type="EMBL" id="MFC5833584.1"/>
    </source>
</evidence>